<organism evidence="5 6">
    <name type="scientific">Microbulbifer variabilis</name>
    <dbReference type="NCBI Taxonomy" id="266805"/>
    <lineage>
        <taxon>Bacteria</taxon>
        <taxon>Pseudomonadati</taxon>
        <taxon>Pseudomonadota</taxon>
        <taxon>Gammaproteobacteria</taxon>
        <taxon>Cellvibrionales</taxon>
        <taxon>Microbulbiferaceae</taxon>
        <taxon>Microbulbifer</taxon>
    </lineage>
</organism>
<gene>
    <name evidence="5" type="primary">pabB</name>
    <name evidence="5" type="ORF">MJO52_11540</name>
</gene>
<dbReference type="InterPro" id="IPR006805">
    <property type="entry name" value="Anth_synth_I_N"/>
</dbReference>
<sequence>MQIVSLPYSLNSAAAFQAIADLPVPVWLDSGRPLSSGGRYDIISADPLNALELAADSSEPFTRVDDLSRELCPQERDSQLPFCGGIIGFAGYELGTGGNFLPADTRPTDLPAGFFGLYSWAFIADHQLGSCHLVFHPACPARQVQELIDRFKSVHWEREQDPEGFRLLAPFAHELSVADYEERIARILEYIAAGDVYQANFTQRFSAPYEGDLFGAYLALRRRVAGPFSAFMEMPQGSLLSLSPERFIRADGSSLRTEPIKGTAARVADPVEDQRAAFTLQRSPKDRAENLMIVDLLRNDFSKLCRSGSVRVPELFQLASFANVHHLVSVVTGEMHEDSAYSDLLAACFPGGSITGAPKRRSMEVIRELEASPRGIYCGSIGYISSCGRADTNIAIRTFSASNGRITCAAGGGIVADSDPTAEYKECLAKVRLLLETAEQFLN</sequence>
<dbReference type="PANTHER" id="PTHR11236:SF50">
    <property type="entry name" value="AMINODEOXYCHORISMATE SYNTHASE COMPONENT 1"/>
    <property type="match status" value="1"/>
</dbReference>
<keyword evidence="2 5" id="KW-0808">Transferase</keyword>
<dbReference type="RefSeq" id="WP_252081814.1">
    <property type="nucleotide sequence ID" value="NZ_CP092418.1"/>
</dbReference>
<dbReference type="InterPro" id="IPR005801">
    <property type="entry name" value="ADC_synthase"/>
</dbReference>
<dbReference type="Pfam" id="PF00425">
    <property type="entry name" value="Chorismate_bind"/>
    <property type="match status" value="1"/>
</dbReference>
<dbReference type="InterPro" id="IPR015890">
    <property type="entry name" value="Chorismate_C"/>
</dbReference>
<dbReference type="EC" id="2.6.1.85" evidence="1"/>
<dbReference type="GO" id="GO:0046820">
    <property type="term" value="F:4-amino-4-deoxychorismate synthase activity"/>
    <property type="evidence" value="ECO:0007669"/>
    <property type="project" value="UniProtKB-EC"/>
</dbReference>
<evidence type="ECO:0000313" key="5">
    <source>
        <dbReference type="EMBL" id="USD19717.1"/>
    </source>
</evidence>
<feature type="domain" description="Chorismate-utilising enzyme C-terminal" evidence="3">
    <location>
        <begin position="178"/>
        <end position="430"/>
    </location>
</feature>
<reference evidence="5" key="1">
    <citation type="submission" date="2022-02" db="EMBL/GenBank/DDBJ databases">
        <title>Coral-associated bacteria.</title>
        <authorList>
            <person name="Tang K."/>
            <person name="Wang X."/>
        </authorList>
    </citation>
    <scope>NUCLEOTIDE SEQUENCE</scope>
    <source>
        <strain evidence="5">SCSIO 43006</strain>
    </source>
</reference>
<dbReference type="InterPro" id="IPR019999">
    <property type="entry name" value="Anth_synth_I-like"/>
</dbReference>
<keyword evidence="6" id="KW-1185">Reference proteome</keyword>
<dbReference type="Gene3D" id="3.60.120.10">
    <property type="entry name" value="Anthranilate synthase"/>
    <property type="match status" value="1"/>
</dbReference>
<feature type="domain" description="Anthranilate synthase component I N-terminal" evidence="4">
    <location>
        <begin position="11"/>
        <end position="132"/>
    </location>
</feature>
<dbReference type="Pfam" id="PF04715">
    <property type="entry name" value="Anth_synt_I_N"/>
    <property type="match status" value="1"/>
</dbReference>
<evidence type="ECO:0000259" key="3">
    <source>
        <dbReference type="Pfam" id="PF00425"/>
    </source>
</evidence>
<dbReference type="PANTHER" id="PTHR11236">
    <property type="entry name" value="AMINOBENZOATE/ANTHRANILATE SYNTHASE"/>
    <property type="match status" value="1"/>
</dbReference>
<dbReference type="EMBL" id="CP092418">
    <property type="protein sequence ID" value="USD19717.1"/>
    <property type="molecule type" value="Genomic_DNA"/>
</dbReference>
<evidence type="ECO:0000256" key="1">
    <source>
        <dbReference type="ARBA" id="ARBA00013139"/>
    </source>
</evidence>
<dbReference type="InterPro" id="IPR005802">
    <property type="entry name" value="ADC_synth_comp_1"/>
</dbReference>
<dbReference type="NCBIfam" id="TIGR00553">
    <property type="entry name" value="pabB"/>
    <property type="match status" value="1"/>
</dbReference>
<accession>A0ABY4V613</accession>
<proteinExistence type="predicted"/>
<evidence type="ECO:0000259" key="4">
    <source>
        <dbReference type="Pfam" id="PF04715"/>
    </source>
</evidence>
<protein>
    <recommendedName>
        <fullName evidence="1">aminodeoxychorismate synthase</fullName>
        <ecNumber evidence="1">2.6.1.85</ecNumber>
    </recommendedName>
</protein>
<evidence type="ECO:0000256" key="2">
    <source>
        <dbReference type="ARBA" id="ARBA00022679"/>
    </source>
</evidence>
<dbReference type="PRINTS" id="PR00095">
    <property type="entry name" value="ANTSNTHASEI"/>
</dbReference>
<evidence type="ECO:0000313" key="6">
    <source>
        <dbReference type="Proteomes" id="UP001055658"/>
    </source>
</evidence>
<name>A0ABY4V613_9GAMM</name>
<dbReference type="SUPFAM" id="SSF56322">
    <property type="entry name" value="ADC synthase"/>
    <property type="match status" value="1"/>
</dbReference>
<keyword evidence="5" id="KW-0032">Aminotransferase</keyword>
<dbReference type="Proteomes" id="UP001055658">
    <property type="component" value="Chromosome"/>
</dbReference>